<dbReference type="EMBL" id="CP095005">
    <property type="protein sequence ID" value="UOO95758.1"/>
    <property type="molecule type" value="Genomic_DNA"/>
</dbReference>
<gene>
    <name evidence="2" type="ORF">GCM10008985_14620</name>
    <name evidence="3" type="ORF">MUK72_03380</name>
</gene>
<dbReference type="Proteomes" id="UP000830542">
    <property type="component" value="Chromosome"/>
</dbReference>
<dbReference type="EMBL" id="BAAADN010000022">
    <property type="protein sequence ID" value="GAA0459354.1"/>
    <property type="molecule type" value="Genomic_DNA"/>
</dbReference>
<reference evidence="2" key="3">
    <citation type="submission" date="2023-12" db="EMBL/GenBank/DDBJ databases">
        <authorList>
            <person name="Sun Q."/>
            <person name="Inoue M."/>
        </authorList>
    </citation>
    <scope>NUCLEOTIDE SEQUENCE</scope>
    <source>
        <strain evidence="2">JCM 12289</strain>
    </source>
</reference>
<dbReference type="RefSeq" id="WP_244703953.1">
    <property type="nucleotide sequence ID" value="NZ_BAAADN010000022.1"/>
</dbReference>
<evidence type="ECO:0000313" key="3">
    <source>
        <dbReference type="EMBL" id="UOO95758.1"/>
    </source>
</evidence>
<reference evidence="2" key="1">
    <citation type="journal article" date="2014" name="Int. J. Syst. Evol. Microbiol.">
        <title>Complete genome sequence of Corynebacterium casei LMG S-19264T (=DSM 44701T), isolated from a smear-ripened cheese.</title>
        <authorList>
            <consortium name="US DOE Joint Genome Institute (JGI-PGF)"/>
            <person name="Walter F."/>
            <person name="Albersmeier A."/>
            <person name="Kalinowski J."/>
            <person name="Ruckert C."/>
        </authorList>
    </citation>
    <scope>NUCLEOTIDE SEQUENCE</scope>
    <source>
        <strain evidence="2">JCM 12289</strain>
    </source>
</reference>
<feature type="compositionally biased region" description="Basic and acidic residues" evidence="1">
    <location>
        <begin position="35"/>
        <end position="48"/>
    </location>
</feature>
<dbReference type="GeneID" id="71760858"/>
<dbReference type="AlphaFoldDB" id="A0AAV3SGJ7"/>
<dbReference type="Proteomes" id="UP001500962">
    <property type="component" value="Unassembled WGS sequence"/>
</dbReference>
<organism evidence="2 5">
    <name type="scientific">Halococcus dombrowskii</name>
    <dbReference type="NCBI Taxonomy" id="179637"/>
    <lineage>
        <taxon>Archaea</taxon>
        <taxon>Methanobacteriati</taxon>
        <taxon>Methanobacteriota</taxon>
        <taxon>Stenosarchaea group</taxon>
        <taxon>Halobacteria</taxon>
        <taxon>Halobacteriales</taxon>
        <taxon>Halococcaceae</taxon>
        <taxon>Halococcus</taxon>
    </lineage>
</organism>
<evidence type="ECO:0000313" key="2">
    <source>
        <dbReference type="EMBL" id="GAA0459354.1"/>
    </source>
</evidence>
<sequence>MKQRPQQPSTETTDATNYDRDSEAIEPLVPVMPPDKGDPGGERQRDGTDGSMMLDRSQLGHTTEYTWDIEMVEPGVPRL</sequence>
<reference evidence="3" key="2">
    <citation type="submission" date="2022-04" db="EMBL/GenBank/DDBJ databases">
        <title>Sequencing and genomic assembly of Halococcus dombrowskii.</title>
        <authorList>
            <person name="Lim S.W."/>
            <person name="MacLea K.S."/>
        </authorList>
    </citation>
    <scope>NUCLEOTIDE SEQUENCE</scope>
    <source>
        <strain evidence="3">H4</strain>
    </source>
</reference>
<keyword evidence="4" id="KW-1185">Reference proteome</keyword>
<proteinExistence type="predicted"/>
<dbReference type="KEGG" id="hdo:MUK72_03380"/>
<feature type="compositionally biased region" description="Polar residues" evidence="1">
    <location>
        <begin position="1"/>
        <end position="16"/>
    </location>
</feature>
<accession>A0AAV3SGJ7</accession>
<protein>
    <submittedName>
        <fullName evidence="2">Uncharacterized protein</fullName>
    </submittedName>
</protein>
<name>A0AAV3SGJ7_HALDO</name>
<evidence type="ECO:0000313" key="4">
    <source>
        <dbReference type="Proteomes" id="UP000830542"/>
    </source>
</evidence>
<feature type="region of interest" description="Disordered" evidence="1">
    <location>
        <begin position="1"/>
        <end position="59"/>
    </location>
</feature>
<evidence type="ECO:0000256" key="1">
    <source>
        <dbReference type="SAM" id="MobiDB-lite"/>
    </source>
</evidence>
<evidence type="ECO:0000313" key="5">
    <source>
        <dbReference type="Proteomes" id="UP001500962"/>
    </source>
</evidence>